<keyword evidence="1 2" id="KW-0560">Oxidoreductase</keyword>
<dbReference type="Gene3D" id="3.40.605.10">
    <property type="entry name" value="Aldehyde Dehydrogenase, Chain A, domain 1"/>
    <property type="match status" value="1"/>
</dbReference>
<accession>A0AAW9KIU7</accession>
<dbReference type="AlphaFoldDB" id="A0AAW9KIU7"/>
<dbReference type="PANTHER" id="PTHR11063:SF8">
    <property type="entry name" value="DELTA-1-PYRROLINE-5-CARBOXYLATE SYNTHASE"/>
    <property type="match status" value="1"/>
</dbReference>
<organism evidence="2 3">
    <name type="scientific">Clostridium perfringens</name>
    <dbReference type="NCBI Taxonomy" id="1502"/>
    <lineage>
        <taxon>Bacteria</taxon>
        <taxon>Bacillati</taxon>
        <taxon>Bacillota</taxon>
        <taxon>Clostridia</taxon>
        <taxon>Eubacteriales</taxon>
        <taxon>Clostridiaceae</taxon>
        <taxon>Clostridium</taxon>
    </lineage>
</organism>
<sequence>AKESSYDLGIASTTEKNKALDSMANALIYNKDEILKANQEDLKLAEEKGTSKAMPDRLSLNDTRIEGMAKGLRDLIMLEDPIGEVVEMWKRPSGLQIGKQRVPMGVIGIIYEARPNVTCDAAGLCLKTGNAVILRGGSEAINSNKAIVKILSNAVKE</sequence>
<dbReference type="Proteomes" id="UP001288944">
    <property type="component" value="Unassembled WGS sequence"/>
</dbReference>
<dbReference type="EMBL" id="WNUR01001003">
    <property type="protein sequence ID" value="MDZ7543272.1"/>
    <property type="molecule type" value="Genomic_DNA"/>
</dbReference>
<reference evidence="2" key="1">
    <citation type="submission" date="2019-11" db="EMBL/GenBank/DDBJ databases">
        <title>Characterization of Clostridium perfringens isolates from swine manure treated agricultural soils.</title>
        <authorList>
            <person name="Wushke S.T."/>
        </authorList>
    </citation>
    <scope>NUCLEOTIDE SEQUENCE</scope>
    <source>
        <strain evidence="2">X62</strain>
    </source>
</reference>
<evidence type="ECO:0000313" key="3">
    <source>
        <dbReference type="Proteomes" id="UP001288944"/>
    </source>
</evidence>
<evidence type="ECO:0000256" key="1">
    <source>
        <dbReference type="ARBA" id="ARBA00023002"/>
    </source>
</evidence>
<proteinExistence type="predicted"/>
<dbReference type="InterPro" id="IPR016162">
    <property type="entry name" value="Ald_DH_N"/>
</dbReference>
<evidence type="ECO:0000313" key="2">
    <source>
        <dbReference type="EMBL" id="MDZ7543272.1"/>
    </source>
</evidence>
<dbReference type="GO" id="GO:0004350">
    <property type="term" value="F:glutamate-5-semialdehyde dehydrogenase activity"/>
    <property type="evidence" value="ECO:0007669"/>
    <property type="project" value="UniProtKB-EC"/>
</dbReference>
<gene>
    <name evidence="2" type="primary">proA</name>
    <name evidence="2" type="ORF">GNF83_19250</name>
</gene>
<feature type="non-terminal residue" evidence="2">
    <location>
        <position position="1"/>
    </location>
</feature>
<dbReference type="EC" id="1.2.1.41" evidence="2"/>
<name>A0AAW9KIU7_CLOPF</name>
<comment type="caution">
    <text evidence="2">The sequence shown here is derived from an EMBL/GenBank/DDBJ whole genome shotgun (WGS) entry which is preliminary data.</text>
</comment>
<protein>
    <submittedName>
        <fullName evidence="2">Gamma-glutamyl-phosphate reductase</fullName>
        <ecNumber evidence="2">1.2.1.41</ecNumber>
    </submittedName>
</protein>
<dbReference type="InterPro" id="IPR016161">
    <property type="entry name" value="Ald_DH/histidinol_DH"/>
</dbReference>
<dbReference type="PANTHER" id="PTHR11063">
    <property type="entry name" value="GLUTAMATE SEMIALDEHYDE DEHYDROGENASE"/>
    <property type="match status" value="1"/>
</dbReference>
<feature type="non-terminal residue" evidence="2">
    <location>
        <position position="157"/>
    </location>
</feature>
<dbReference type="SUPFAM" id="SSF53720">
    <property type="entry name" value="ALDH-like"/>
    <property type="match status" value="1"/>
</dbReference>